<sequence>MVSKRKSVTFRENVSMVTPKPFDGFTSPAPITAVPTSTSQSLELDPMYLTWLRSATKAQYPFIVNGTFAKHIYHQNFDLHLNVKHPGNVQFAQERGAAVTVLAETYGSLGWGSLYKEVTEEAWVKNYREIYRFDGSDEQLLEKIAEAYHEIKRTIAEDKAKVPFTQDGSTYSSIYSSPSKPKWEAFTQGGGALSTLDLDPGGVCLTLDHAANAPFDEEESVPFSRNGRGGNGDERVFDTGAVAKDFGTAMANAGTERRMFWAGPRQSMA</sequence>
<evidence type="ECO:0000256" key="1">
    <source>
        <dbReference type="SAM" id="MobiDB-lite"/>
    </source>
</evidence>
<accession>A0A8H3IFC5</accession>
<dbReference type="EMBL" id="CAJPDR010000049">
    <property type="protein sequence ID" value="CAF9911619.1"/>
    <property type="molecule type" value="Genomic_DNA"/>
</dbReference>
<evidence type="ECO:0000313" key="2">
    <source>
        <dbReference type="EMBL" id="CAF9911619.1"/>
    </source>
</evidence>
<keyword evidence="3" id="KW-1185">Reference proteome</keyword>
<feature type="region of interest" description="Disordered" evidence="1">
    <location>
        <begin position="216"/>
        <end position="235"/>
    </location>
</feature>
<gene>
    <name evidence="2" type="ORF">ALECFALPRED_007413</name>
</gene>
<proteinExistence type="predicted"/>
<organism evidence="2 3">
    <name type="scientific">Alectoria fallacina</name>
    <dbReference type="NCBI Taxonomy" id="1903189"/>
    <lineage>
        <taxon>Eukaryota</taxon>
        <taxon>Fungi</taxon>
        <taxon>Dikarya</taxon>
        <taxon>Ascomycota</taxon>
        <taxon>Pezizomycotina</taxon>
        <taxon>Lecanoromycetes</taxon>
        <taxon>OSLEUM clade</taxon>
        <taxon>Lecanoromycetidae</taxon>
        <taxon>Lecanorales</taxon>
        <taxon>Lecanorineae</taxon>
        <taxon>Parmeliaceae</taxon>
        <taxon>Alectoria</taxon>
    </lineage>
</organism>
<name>A0A8H3IFC5_9LECA</name>
<protein>
    <submittedName>
        <fullName evidence="2">Uncharacterized protein</fullName>
    </submittedName>
</protein>
<reference evidence="2" key="1">
    <citation type="submission" date="2021-03" db="EMBL/GenBank/DDBJ databases">
        <authorList>
            <person name="Tagirdzhanova G."/>
        </authorList>
    </citation>
    <scope>NUCLEOTIDE SEQUENCE</scope>
</reference>
<dbReference type="AlphaFoldDB" id="A0A8H3IFC5"/>
<dbReference type="OrthoDB" id="5406688at2759"/>
<comment type="caution">
    <text evidence="2">The sequence shown here is derived from an EMBL/GenBank/DDBJ whole genome shotgun (WGS) entry which is preliminary data.</text>
</comment>
<evidence type="ECO:0000313" key="3">
    <source>
        <dbReference type="Proteomes" id="UP000664203"/>
    </source>
</evidence>
<dbReference type="Proteomes" id="UP000664203">
    <property type="component" value="Unassembled WGS sequence"/>
</dbReference>